<evidence type="ECO:0000313" key="1">
    <source>
        <dbReference type="EMBL" id="TMS19830.1"/>
    </source>
</evidence>
<protein>
    <submittedName>
        <fullName evidence="1">Uncharacterized protein</fullName>
    </submittedName>
</protein>
<evidence type="ECO:0000313" key="2">
    <source>
        <dbReference type="Proteomes" id="UP000793456"/>
    </source>
</evidence>
<organism evidence="1 2">
    <name type="scientific">Larimichthys crocea</name>
    <name type="common">Large yellow croaker</name>
    <name type="synonym">Pseudosciaena crocea</name>
    <dbReference type="NCBI Taxonomy" id="215358"/>
    <lineage>
        <taxon>Eukaryota</taxon>
        <taxon>Metazoa</taxon>
        <taxon>Chordata</taxon>
        <taxon>Craniata</taxon>
        <taxon>Vertebrata</taxon>
        <taxon>Euteleostomi</taxon>
        <taxon>Actinopterygii</taxon>
        <taxon>Neopterygii</taxon>
        <taxon>Teleostei</taxon>
        <taxon>Neoteleostei</taxon>
        <taxon>Acanthomorphata</taxon>
        <taxon>Eupercaria</taxon>
        <taxon>Sciaenidae</taxon>
        <taxon>Larimichthys</taxon>
    </lineage>
</organism>
<keyword evidence="2" id="KW-1185">Reference proteome</keyword>
<proteinExistence type="predicted"/>
<dbReference type="Proteomes" id="UP000793456">
    <property type="component" value="Chromosome V"/>
</dbReference>
<accession>A0ACD3RK53</accession>
<comment type="caution">
    <text evidence="1">The sequence shown here is derived from an EMBL/GenBank/DDBJ whole genome shotgun (WGS) entry which is preliminary data.</text>
</comment>
<sequence>MASKNTETDAGNDGEPKEHDYAEAASSSTSSSSAPAADGVTELPEPAVGAEVDCPGGSTVDGASSELPARSSVVLRGRRRPKRPEDKNCSCCKAEFQRKGRSFNRRAVGTFTTAETVQWAFPEAVVHDSSFLCETCVQIIRSMCERKPGGRKALWVKPPAVKKSDLRNKKKARRMGKKSKAAQLVSKSRYKSAFKLLWSAKGARKPMMEFWRKQLKQEMKMLMRQTDNPFHQKVSSTKPLSSFPWRRCLNWAQDKAPLVTTCLTSLFPDINALSKSSHSQMSEEQAQMLLERRAVVALSIPLFTRNIWKNNFLQAALGAELRLQGCTSSAIDALNTMGLCQNKDTVRLLLLRLQNGKAPLTQNGQRMSFKQELLGEPISDVEEEEEEEEEEVEEEEDEEEDDDDEEMDGEEDEEGEWDGEEDEEEEEVDKEEDEEQEEVDKEEEEVDKEEDEEEEEVAKEEVEEQEEEMEMAVQEEVEVENQVSDEKEENEKKKRKKAKKQRSRRSSRKRKVQESEEEEEEEEEEEDDDDEGSGQKKRRVVVVRLGLLKGHSEVGRSDLSAP</sequence>
<name>A0ACD3RK53_LARCR</name>
<reference evidence="1" key="1">
    <citation type="submission" date="2018-11" db="EMBL/GenBank/DDBJ databases">
        <title>The sequence and de novo assembly of Larimichthys crocea genome using PacBio and Hi-C technologies.</title>
        <authorList>
            <person name="Xu P."/>
            <person name="Chen B."/>
            <person name="Zhou Z."/>
            <person name="Ke Q."/>
            <person name="Wu Y."/>
            <person name="Bai H."/>
            <person name="Pu F."/>
        </authorList>
    </citation>
    <scope>NUCLEOTIDE SEQUENCE</scope>
    <source>
        <tissue evidence="1">Muscle</tissue>
    </source>
</reference>
<dbReference type="EMBL" id="CM011678">
    <property type="protein sequence ID" value="TMS19830.1"/>
    <property type="molecule type" value="Genomic_DNA"/>
</dbReference>
<gene>
    <name evidence="1" type="ORF">E3U43_004151</name>
</gene>